<gene>
    <name evidence="2" type="ORF">RUM8411_00396</name>
</gene>
<evidence type="ECO:0008006" key="4">
    <source>
        <dbReference type="Google" id="ProtNLM"/>
    </source>
</evidence>
<dbReference type="Pfam" id="PF06945">
    <property type="entry name" value="DUF1289"/>
    <property type="match status" value="1"/>
</dbReference>
<evidence type="ECO:0000256" key="1">
    <source>
        <dbReference type="SAM" id="MobiDB-lite"/>
    </source>
</evidence>
<feature type="compositionally biased region" description="Basic residues" evidence="1">
    <location>
        <begin position="65"/>
        <end position="83"/>
    </location>
</feature>
<accession>A0A1X6YAD6</accession>
<dbReference type="PANTHER" id="PTHR35175">
    <property type="entry name" value="DUF1289 DOMAIN-CONTAINING PROTEIN"/>
    <property type="match status" value="1"/>
</dbReference>
<evidence type="ECO:0000313" key="3">
    <source>
        <dbReference type="Proteomes" id="UP000193778"/>
    </source>
</evidence>
<evidence type="ECO:0000313" key="2">
    <source>
        <dbReference type="EMBL" id="SLN15077.1"/>
    </source>
</evidence>
<reference evidence="3" key="1">
    <citation type="submission" date="2017-03" db="EMBL/GenBank/DDBJ databases">
        <authorList>
            <person name="Rodrigo-Torres L."/>
            <person name="Arahal R.D."/>
            <person name="Lucena T."/>
        </authorList>
    </citation>
    <scope>NUCLEOTIDE SEQUENCE [LARGE SCALE GENOMIC DNA]</scope>
    <source>
        <strain evidence="3">CECT 8411</strain>
    </source>
</reference>
<dbReference type="PANTHER" id="PTHR35175:SF2">
    <property type="entry name" value="DUF1289 DOMAIN-CONTAINING PROTEIN"/>
    <property type="match status" value="1"/>
</dbReference>
<proteinExistence type="predicted"/>
<dbReference type="AlphaFoldDB" id="A0A1X6YAD6"/>
<dbReference type="InterPro" id="IPR010710">
    <property type="entry name" value="DUF1289"/>
</dbReference>
<protein>
    <recommendedName>
        <fullName evidence="4">Fe-S protein</fullName>
    </recommendedName>
</protein>
<organism evidence="2 3">
    <name type="scientific">Ruegeria meonggei</name>
    <dbReference type="NCBI Taxonomy" id="1446476"/>
    <lineage>
        <taxon>Bacteria</taxon>
        <taxon>Pseudomonadati</taxon>
        <taxon>Pseudomonadota</taxon>
        <taxon>Alphaproteobacteria</taxon>
        <taxon>Rhodobacterales</taxon>
        <taxon>Roseobacteraceae</taxon>
        <taxon>Ruegeria</taxon>
    </lineage>
</organism>
<feature type="region of interest" description="Disordered" evidence="1">
    <location>
        <begin position="59"/>
        <end position="83"/>
    </location>
</feature>
<name>A0A1X6YAD6_9RHOB</name>
<dbReference type="EMBL" id="FWFP01000001">
    <property type="protein sequence ID" value="SLN15077.1"/>
    <property type="molecule type" value="Genomic_DNA"/>
</dbReference>
<dbReference type="Proteomes" id="UP000193778">
    <property type="component" value="Unassembled WGS sequence"/>
</dbReference>
<keyword evidence="3" id="KW-1185">Reference proteome</keyword>
<sequence length="83" mass="9619">MKRGKPMTNMVWKRNEVESPCVQICVVHPTERICTGCYRSLDEISRWSKMDASERAEIMEDLPSRKPRLAKRRGGRAARVKNS</sequence>